<dbReference type="Proteomes" id="UP001293254">
    <property type="component" value="Unassembled WGS sequence"/>
</dbReference>
<dbReference type="EMBL" id="JACGWO010000003">
    <property type="protein sequence ID" value="KAK4433418.1"/>
    <property type="molecule type" value="Genomic_DNA"/>
</dbReference>
<protein>
    <recommendedName>
        <fullName evidence="1">RNase H type-1 domain-containing protein</fullName>
    </recommendedName>
</protein>
<evidence type="ECO:0000313" key="2">
    <source>
        <dbReference type="EMBL" id="KAK4433418.1"/>
    </source>
</evidence>
<dbReference type="GO" id="GO:0004523">
    <property type="term" value="F:RNA-DNA hybrid ribonuclease activity"/>
    <property type="evidence" value="ECO:0007669"/>
    <property type="project" value="InterPro"/>
</dbReference>
<dbReference type="PANTHER" id="PTHR47074:SF11">
    <property type="entry name" value="REVERSE TRANSCRIPTASE-LIKE PROTEIN"/>
    <property type="match status" value="1"/>
</dbReference>
<evidence type="ECO:0000259" key="1">
    <source>
        <dbReference type="Pfam" id="PF13456"/>
    </source>
</evidence>
<comment type="caution">
    <text evidence="2">The sequence shown here is derived from an EMBL/GenBank/DDBJ whole genome shotgun (WGS) entry which is preliminary data.</text>
</comment>
<name>A0AAE1YPB7_9LAMI</name>
<proteinExistence type="predicted"/>
<evidence type="ECO:0000313" key="3">
    <source>
        <dbReference type="Proteomes" id="UP001293254"/>
    </source>
</evidence>
<sequence>MRHVCRHVDSKQFGWFLTLCWGLWNNRNTKLIENNPETPQELVVRARNFFSTFCDAIRAEPKGRKVQIPVVWSKPPNGWIKLNFDGALSKDRTFGTVGVIARNARGECVGWKARLLSGFTEAVIIEAEAARTAADLVVQQGWDQVILDYAC</sequence>
<dbReference type="AlphaFoldDB" id="A0AAE1YPB7"/>
<accession>A0AAE1YPB7</accession>
<dbReference type="PANTHER" id="PTHR47074">
    <property type="entry name" value="BNAC02G40300D PROTEIN"/>
    <property type="match status" value="1"/>
</dbReference>
<keyword evidence="3" id="KW-1185">Reference proteome</keyword>
<dbReference type="Pfam" id="PF13456">
    <property type="entry name" value="RVT_3"/>
    <property type="match status" value="1"/>
</dbReference>
<reference evidence="2" key="2">
    <citation type="journal article" date="2024" name="Plant">
        <title>Genomic evolution and insights into agronomic trait innovations of Sesamum species.</title>
        <authorList>
            <person name="Miao H."/>
            <person name="Wang L."/>
            <person name="Qu L."/>
            <person name="Liu H."/>
            <person name="Sun Y."/>
            <person name="Le M."/>
            <person name="Wang Q."/>
            <person name="Wei S."/>
            <person name="Zheng Y."/>
            <person name="Lin W."/>
            <person name="Duan Y."/>
            <person name="Cao H."/>
            <person name="Xiong S."/>
            <person name="Wang X."/>
            <person name="Wei L."/>
            <person name="Li C."/>
            <person name="Ma Q."/>
            <person name="Ju M."/>
            <person name="Zhao R."/>
            <person name="Li G."/>
            <person name="Mu C."/>
            <person name="Tian Q."/>
            <person name="Mei H."/>
            <person name="Zhang T."/>
            <person name="Gao T."/>
            <person name="Zhang H."/>
        </authorList>
    </citation>
    <scope>NUCLEOTIDE SEQUENCE</scope>
    <source>
        <strain evidence="2">3651</strain>
    </source>
</reference>
<dbReference type="InterPro" id="IPR002156">
    <property type="entry name" value="RNaseH_domain"/>
</dbReference>
<feature type="domain" description="RNase H type-1" evidence="1">
    <location>
        <begin position="83"/>
        <end position="147"/>
    </location>
</feature>
<dbReference type="InterPro" id="IPR052929">
    <property type="entry name" value="RNase_H-like_EbsB-rel"/>
</dbReference>
<reference evidence="2" key="1">
    <citation type="submission" date="2020-06" db="EMBL/GenBank/DDBJ databases">
        <authorList>
            <person name="Li T."/>
            <person name="Hu X."/>
            <person name="Zhang T."/>
            <person name="Song X."/>
            <person name="Zhang H."/>
            <person name="Dai N."/>
            <person name="Sheng W."/>
            <person name="Hou X."/>
            <person name="Wei L."/>
        </authorList>
    </citation>
    <scope>NUCLEOTIDE SEQUENCE</scope>
    <source>
        <strain evidence="2">3651</strain>
        <tissue evidence="2">Leaf</tissue>
    </source>
</reference>
<gene>
    <name evidence="2" type="ORF">Salat_1104100</name>
</gene>
<organism evidence="2 3">
    <name type="scientific">Sesamum alatum</name>
    <dbReference type="NCBI Taxonomy" id="300844"/>
    <lineage>
        <taxon>Eukaryota</taxon>
        <taxon>Viridiplantae</taxon>
        <taxon>Streptophyta</taxon>
        <taxon>Embryophyta</taxon>
        <taxon>Tracheophyta</taxon>
        <taxon>Spermatophyta</taxon>
        <taxon>Magnoliopsida</taxon>
        <taxon>eudicotyledons</taxon>
        <taxon>Gunneridae</taxon>
        <taxon>Pentapetalae</taxon>
        <taxon>asterids</taxon>
        <taxon>lamiids</taxon>
        <taxon>Lamiales</taxon>
        <taxon>Pedaliaceae</taxon>
        <taxon>Sesamum</taxon>
    </lineage>
</organism>
<dbReference type="GO" id="GO:0003676">
    <property type="term" value="F:nucleic acid binding"/>
    <property type="evidence" value="ECO:0007669"/>
    <property type="project" value="InterPro"/>
</dbReference>